<dbReference type="PROSITE" id="PS50043">
    <property type="entry name" value="HTH_LUXR_2"/>
    <property type="match status" value="1"/>
</dbReference>
<accession>A0A1Q2CFK9</accession>
<reference evidence="4 5" key="1">
    <citation type="journal article" date="2016" name="Int. J. Syst. Evol. Microbiol.">
        <title>Tessaracoccus flavus sp. nov., isolated from the drainage system of a lindane-producing factory.</title>
        <authorList>
            <person name="Kumari R."/>
            <person name="Singh P."/>
            <person name="Schumann P."/>
            <person name="Lal R."/>
        </authorList>
    </citation>
    <scope>NUCLEOTIDE SEQUENCE [LARGE SCALE GENOMIC DNA]</scope>
    <source>
        <strain evidence="4 5">RP1T</strain>
    </source>
</reference>
<name>A0A1Q2CFK9_9ACTN</name>
<dbReference type="PANTHER" id="PTHR44688">
    <property type="entry name" value="DNA-BINDING TRANSCRIPTIONAL ACTIVATOR DEVR_DOSR"/>
    <property type="match status" value="1"/>
</dbReference>
<sequence>MDVMGRYETVATQLAEQMCSDGSETAPEKLQILTRLLAARGDGSPPWLQELEAATVVRALSTGLDWAQIASAAPSYQLPKDPHVMGALACLHFSGGECSPRLVRSALGHAADMPSLQRRLIDGGWIRIRRGADPRGGMATRWVLPLDRAAAAQAAAQLVVPTATADRKPALPLSGSPSALRQAMIRFGRDGGDPHQVIDLLVPAAASGDARALRSVLGRSLAVNQSAALQNTVRAGIAFLSLTLGERDAAEAAWPQQARQTQPGAFLPAVVSALFEPHQEFLIDRVDELRTLSSSTSEHLVVAWASLQLALGASERGSLAEAEALCESARWVALALEEPYLMARSDLVEAVIALTRADDAQATERIASATRTLSGAGTRTALVALLDTLGKTRSRQGRLQAKALLIGWMTAHWHSLSAREWAMLPHPEELPLDEQQRLWAHGAATTLNQLVGQGLSGPRRLPKLTPRESEVSHLVSTGMTNDQIARRLGLSRRTVVNHLCSVMRKLDCATRVQVAIHVSQLSLAKR</sequence>
<dbReference type="SMART" id="SM00421">
    <property type="entry name" value="HTH_LUXR"/>
    <property type="match status" value="1"/>
</dbReference>
<organism evidence="4 5">
    <name type="scientific">Tessaracoccus flavus</name>
    <dbReference type="NCBI Taxonomy" id="1610493"/>
    <lineage>
        <taxon>Bacteria</taxon>
        <taxon>Bacillati</taxon>
        <taxon>Actinomycetota</taxon>
        <taxon>Actinomycetes</taxon>
        <taxon>Propionibacteriales</taxon>
        <taxon>Propionibacteriaceae</taxon>
        <taxon>Tessaracoccus</taxon>
    </lineage>
</organism>
<keyword evidence="1" id="KW-0805">Transcription regulation</keyword>
<dbReference type="Pfam" id="PF00196">
    <property type="entry name" value="GerE"/>
    <property type="match status" value="1"/>
</dbReference>
<dbReference type="PRINTS" id="PR00038">
    <property type="entry name" value="HTHLUXR"/>
</dbReference>
<keyword evidence="5" id="KW-1185">Reference proteome</keyword>
<dbReference type="Gene3D" id="1.10.10.10">
    <property type="entry name" value="Winged helix-like DNA-binding domain superfamily/Winged helix DNA-binding domain"/>
    <property type="match status" value="1"/>
</dbReference>
<keyword evidence="3" id="KW-0804">Transcription</keyword>
<dbReference type="RefSeq" id="WP_162274522.1">
    <property type="nucleotide sequence ID" value="NZ_CP019605.1"/>
</dbReference>
<keyword evidence="2" id="KW-0238">DNA-binding</keyword>
<evidence type="ECO:0000313" key="4">
    <source>
        <dbReference type="EMBL" id="AQP44850.1"/>
    </source>
</evidence>
<dbReference type="CDD" id="cd06170">
    <property type="entry name" value="LuxR_C_like"/>
    <property type="match status" value="1"/>
</dbReference>
<dbReference type="PANTHER" id="PTHR44688:SF16">
    <property type="entry name" value="DNA-BINDING TRANSCRIPTIONAL ACTIVATOR DEVR_DOSR"/>
    <property type="match status" value="1"/>
</dbReference>
<evidence type="ECO:0000256" key="1">
    <source>
        <dbReference type="ARBA" id="ARBA00023015"/>
    </source>
</evidence>
<dbReference type="Proteomes" id="UP000188324">
    <property type="component" value="Chromosome"/>
</dbReference>
<dbReference type="GO" id="GO:0003677">
    <property type="term" value="F:DNA binding"/>
    <property type="evidence" value="ECO:0007669"/>
    <property type="project" value="UniProtKB-KW"/>
</dbReference>
<dbReference type="PROSITE" id="PS00622">
    <property type="entry name" value="HTH_LUXR_1"/>
    <property type="match status" value="1"/>
</dbReference>
<dbReference type="SUPFAM" id="SSF46894">
    <property type="entry name" value="C-terminal effector domain of the bipartite response regulators"/>
    <property type="match status" value="1"/>
</dbReference>
<dbReference type="InterPro" id="IPR016032">
    <property type="entry name" value="Sig_transdc_resp-reg_C-effctor"/>
</dbReference>
<dbReference type="InterPro" id="IPR036388">
    <property type="entry name" value="WH-like_DNA-bd_sf"/>
</dbReference>
<dbReference type="KEGG" id="tfl:RPIT_08655"/>
<evidence type="ECO:0000313" key="5">
    <source>
        <dbReference type="Proteomes" id="UP000188324"/>
    </source>
</evidence>
<dbReference type="GO" id="GO:0006355">
    <property type="term" value="P:regulation of DNA-templated transcription"/>
    <property type="evidence" value="ECO:0007669"/>
    <property type="project" value="InterPro"/>
</dbReference>
<evidence type="ECO:0000256" key="2">
    <source>
        <dbReference type="ARBA" id="ARBA00023125"/>
    </source>
</evidence>
<protein>
    <submittedName>
        <fullName evidence="4">Uncharacterized protein</fullName>
    </submittedName>
</protein>
<dbReference type="InterPro" id="IPR000792">
    <property type="entry name" value="Tscrpt_reg_LuxR_C"/>
</dbReference>
<proteinExistence type="predicted"/>
<gene>
    <name evidence="4" type="ORF">RPIT_08655</name>
</gene>
<dbReference type="AlphaFoldDB" id="A0A1Q2CFK9"/>
<dbReference type="STRING" id="1610493.RPIT_08655"/>
<dbReference type="EMBL" id="CP019605">
    <property type="protein sequence ID" value="AQP44850.1"/>
    <property type="molecule type" value="Genomic_DNA"/>
</dbReference>
<evidence type="ECO:0000256" key="3">
    <source>
        <dbReference type="ARBA" id="ARBA00023163"/>
    </source>
</evidence>